<dbReference type="Gene3D" id="3.40.1440.10">
    <property type="entry name" value="GIY-YIG endonuclease"/>
    <property type="match status" value="1"/>
</dbReference>
<name>A0A6C0H072_9ZZZZ</name>
<dbReference type="InterPro" id="IPR000305">
    <property type="entry name" value="GIY-YIG_endonuc"/>
</dbReference>
<evidence type="ECO:0000259" key="1">
    <source>
        <dbReference type="PROSITE" id="PS50164"/>
    </source>
</evidence>
<dbReference type="PROSITE" id="PS50164">
    <property type="entry name" value="GIY_YIG"/>
    <property type="match status" value="1"/>
</dbReference>
<dbReference type="Pfam" id="PF01541">
    <property type="entry name" value="GIY-YIG"/>
    <property type="match status" value="1"/>
</dbReference>
<evidence type="ECO:0000313" key="2">
    <source>
        <dbReference type="EMBL" id="QHT73931.1"/>
    </source>
</evidence>
<dbReference type="SUPFAM" id="SSF82771">
    <property type="entry name" value="GIY-YIG endonuclease"/>
    <property type="match status" value="1"/>
</dbReference>
<organism evidence="2">
    <name type="scientific">viral metagenome</name>
    <dbReference type="NCBI Taxonomy" id="1070528"/>
    <lineage>
        <taxon>unclassified sequences</taxon>
        <taxon>metagenomes</taxon>
        <taxon>organismal metagenomes</taxon>
    </lineage>
</organism>
<dbReference type="AlphaFoldDB" id="A0A6C0H072"/>
<proteinExistence type="predicted"/>
<accession>A0A6C0H072</accession>
<sequence length="162" mass="19165">MNLTNIYILKLTNNKYYIGYTNDITKRINEHFEGNGSSFTKKYKPIQIIKIIKEIQVNNVDQYIFKYMKKFGIDNVRGGSFKNEILTKSQKEILKQNNLQINPIVLQSKPLKIEISNRIHPGTCIKCLKDGHKPEECEEIYDKYNNRINNENNNKIKIEFKY</sequence>
<protein>
    <recommendedName>
        <fullName evidence="1">GIY-YIG domain-containing protein</fullName>
    </recommendedName>
</protein>
<dbReference type="EMBL" id="MN739834">
    <property type="protein sequence ID" value="QHT73931.1"/>
    <property type="molecule type" value="Genomic_DNA"/>
</dbReference>
<dbReference type="InterPro" id="IPR035901">
    <property type="entry name" value="GIY-YIG_endonuc_sf"/>
</dbReference>
<feature type="domain" description="GIY-YIG" evidence="1">
    <location>
        <begin position="2"/>
        <end position="114"/>
    </location>
</feature>
<reference evidence="2" key="1">
    <citation type="journal article" date="2020" name="Nature">
        <title>Giant virus diversity and host interactions through global metagenomics.</title>
        <authorList>
            <person name="Schulz F."/>
            <person name="Roux S."/>
            <person name="Paez-Espino D."/>
            <person name="Jungbluth S."/>
            <person name="Walsh D.A."/>
            <person name="Denef V.J."/>
            <person name="McMahon K.D."/>
            <person name="Konstantinidis K.T."/>
            <person name="Eloe-Fadrosh E.A."/>
            <person name="Kyrpides N.C."/>
            <person name="Woyke T."/>
        </authorList>
    </citation>
    <scope>NUCLEOTIDE SEQUENCE</scope>
    <source>
        <strain evidence="2">GVMAG-M-3300023179-4</strain>
    </source>
</reference>